<dbReference type="Proteomes" id="UP001432322">
    <property type="component" value="Unassembled WGS sequence"/>
</dbReference>
<evidence type="ECO:0000313" key="2">
    <source>
        <dbReference type="EMBL" id="GMT30154.1"/>
    </source>
</evidence>
<dbReference type="AlphaFoldDB" id="A0AAV5WDQ4"/>
<dbReference type="EMBL" id="BTSY01000127">
    <property type="protein sequence ID" value="GMT37413.1"/>
    <property type="molecule type" value="Genomic_DNA"/>
</dbReference>
<evidence type="ECO:0000313" key="3">
    <source>
        <dbReference type="EMBL" id="GMT37413.1"/>
    </source>
</evidence>
<comment type="caution">
    <text evidence="2">The sequence shown here is derived from an EMBL/GenBank/DDBJ whole genome shotgun (WGS) entry which is preliminary data.</text>
</comment>
<dbReference type="EMBL" id="BTSY01000005">
    <property type="protein sequence ID" value="GMT30154.1"/>
    <property type="molecule type" value="Genomic_DNA"/>
</dbReference>
<evidence type="ECO:0000313" key="4">
    <source>
        <dbReference type="Proteomes" id="UP001432322"/>
    </source>
</evidence>
<protein>
    <submittedName>
        <fullName evidence="2">Uncharacterized protein</fullName>
    </submittedName>
</protein>
<proteinExistence type="predicted"/>
<evidence type="ECO:0000256" key="1">
    <source>
        <dbReference type="SAM" id="MobiDB-lite"/>
    </source>
</evidence>
<reference evidence="2" key="1">
    <citation type="submission" date="2023-10" db="EMBL/GenBank/DDBJ databases">
        <title>Genome assembly of Pristionchus species.</title>
        <authorList>
            <person name="Yoshida K."/>
            <person name="Sommer R.J."/>
        </authorList>
    </citation>
    <scope>NUCLEOTIDE SEQUENCE</scope>
    <source>
        <strain evidence="2">RS5133</strain>
    </source>
</reference>
<organism evidence="2 4">
    <name type="scientific">Pristionchus fissidentatus</name>
    <dbReference type="NCBI Taxonomy" id="1538716"/>
    <lineage>
        <taxon>Eukaryota</taxon>
        <taxon>Metazoa</taxon>
        <taxon>Ecdysozoa</taxon>
        <taxon>Nematoda</taxon>
        <taxon>Chromadorea</taxon>
        <taxon>Rhabditida</taxon>
        <taxon>Rhabditina</taxon>
        <taxon>Diplogasteromorpha</taxon>
        <taxon>Diplogasteroidea</taxon>
        <taxon>Neodiplogasteridae</taxon>
        <taxon>Pristionchus</taxon>
    </lineage>
</organism>
<feature type="region of interest" description="Disordered" evidence="1">
    <location>
        <begin position="39"/>
        <end position="85"/>
    </location>
</feature>
<accession>A0AAV5WDQ4</accession>
<feature type="compositionally biased region" description="Basic and acidic residues" evidence="1">
    <location>
        <begin position="67"/>
        <end position="82"/>
    </location>
</feature>
<gene>
    <name evidence="2" type="ORF">PFISCL1PPCAC_21451</name>
    <name evidence="3" type="ORF">PFISCL1PPCAC_28710</name>
</gene>
<name>A0AAV5WDQ4_9BILA</name>
<sequence>MGETEQGTIAVMPQGRRRKARWNQLLQLSSTVLRFRQSLEEEGEGHHATTLDDSDVVEYDESPSGLHPREYHERGPEDKTTSREIQQGLRLSECVAISESTVVCRRWSCIYELFDSRVSLSWRWSDYWRGGKGGRRWYSRLSTVSP</sequence>
<feature type="compositionally biased region" description="Acidic residues" evidence="1">
    <location>
        <begin position="52"/>
        <end position="61"/>
    </location>
</feature>
<keyword evidence="4" id="KW-1185">Reference proteome</keyword>